<gene>
    <name evidence="2" type="ORF">AVDCRST_MAG69-2731</name>
</gene>
<feature type="non-terminal residue" evidence="2">
    <location>
        <position position="1"/>
    </location>
</feature>
<feature type="compositionally biased region" description="Basic residues" evidence="1">
    <location>
        <begin position="10"/>
        <end position="23"/>
    </location>
</feature>
<proteinExistence type="predicted"/>
<evidence type="ECO:0000313" key="2">
    <source>
        <dbReference type="EMBL" id="CAA9515325.1"/>
    </source>
</evidence>
<feature type="region of interest" description="Disordered" evidence="1">
    <location>
        <begin position="1"/>
        <end position="137"/>
    </location>
</feature>
<feature type="compositionally biased region" description="Basic residues" evidence="1">
    <location>
        <begin position="128"/>
        <end position="137"/>
    </location>
</feature>
<sequence>GKRSDLPVLSHRRRGAARRARARGRSDARVHGHRPGHPRASPGRAARARRRRPRDRSGRPGGVRGRREDARDPPAGASRSGRDQPAVLVGRGGLADGGALPHARHPALRGGPAAAAVGAATRSARGDRRGRRAARRL</sequence>
<feature type="non-terminal residue" evidence="2">
    <location>
        <position position="137"/>
    </location>
</feature>
<dbReference type="AlphaFoldDB" id="A0A6J4T7G5"/>
<name>A0A6J4T7G5_9ACTN</name>
<evidence type="ECO:0000256" key="1">
    <source>
        <dbReference type="SAM" id="MobiDB-lite"/>
    </source>
</evidence>
<dbReference type="EMBL" id="CADCVP010000301">
    <property type="protein sequence ID" value="CAA9515325.1"/>
    <property type="molecule type" value="Genomic_DNA"/>
</dbReference>
<accession>A0A6J4T7G5</accession>
<protein>
    <submittedName>
        <fullName evidence="2">Histidine triad (HIT) nucleotide-binding protein, similarity with At5g48545 and yeast YDL125C (HNT1)</fullName>
    </submittedName>
</protein>
<reference evidence="2" key="1">
    <citation type="submission" date="2020-02" db="EMBL/GenBank/DDBJ databases">
        <authorList>
            <person name="Meier V. D."/>
        </authorList>
    </citation>
    <scope>NUCLEOTIDE SEQUENCE</scope>
    <source>
        <strain evidence="2">AVDCRST_MAG69</strain>
    </source>
</reference>
<organism evidence="2">
    <name type="scientific">uncultured Solirubrobacteraceae bacterium</name>
    <dbReference type="NCBI Taxonomy" id="1162706"/>
    <lineage>
        <taxon>Bacteria</taxon>
        <taxon>Bacillati</taxon>
        <taxon>Actinomycetota</taxon>
        <taxon>Thermoleophilia</taxon>
        <taxon>Solirubrobacterales</taxon>
        <taxon>Solirubrobacteraceae</taxon>
        <taxon>environmental samples</taxon>
    </lineage>
</organism>
<feature type="compositionally biased region" description="Low complexity" evidence="1">
    <location>
        <begin position="108"/>
        <end position="123"/>
    </location>
</feature>